<dbReference type="EnsemblMetazoa" id="XM_038216268.1">
    <property type="protein sequence ID" value="XP_038072196.1"/>
    <property type="gene ID" value="LOC119740827"/>
</dbReference>
<evidence type="ECO:0000256" key="5">
    <source>
        <dbReference type="RuleBase" id="RU363122"/>
    </source>
</evidence>
<dbReference type="OrthoDB" id="242866at2759"/>
<dbReference type="GO" id="GO:0055038">
    <property type="term" value="C:recycling endosome membrane"/>
    <property type="evidence" value="ECO:0007669"/>
    <property type="project" value="TreeGrafter"/>
</dbReference>
<evidence type="ECO:0000313" key="8">
    <source>
        <dbReference type="Proteomes" id="UP000887568"/>
    </source>
</evidence>
<dbReference type="InterPro" id="IPR007273">
    <property type="entry name" value="SCAMP"/>
</dbReference>
<feature type="compositionally biased region" description="Polar residues" evidence="6">
    <location>
        <begin position="45"/>
        <end position="54"/>
    </location>
</feature>
<dbReference type="AlphaFoldDB" id="A0A914B7N9"/>
<evidence type="ECO:0000256" key="1">
    <source>
        <dbReference type="ARBA" id="ARBA00004141"/>
    </source>
</evidence>
<feature type="transmembrane region" description="Helical" evidence="5">
    <location>
        <begin position="186"/>
        <end position="210"/>
    </location>
</feature>
<evidence type="ECO:0000256" key="2">
    <source>
        <dbReference type="ARBA" id="ARBA00022692"/>
    </source>
</evidence>
<feature type="transmembrane region" description="Helical" evidence="5">
    <location>
        <begin position="274"/>
        <end position="294"/>
    </location>
</feature>
<comment type="subcellular location">
    <subcellularLocation>
        <location evidence="1 5">Membrane</location>
        <topology evidence="1 5">Multi-pass membrane protein</topology>
    </subcellularLocation>
</comment>
<feature type="transmembrane region" description="Helical" evidence="5">
    <location>
        <begin position="158"/>
        <end position="180"/>
    </location>
</feature>
<feature type="compositionally biased region" description="Polar residues" evidence="6">
    <location>
        <begin position="19"/>
        <end position="32"/>
    </location>
</feature>
<name>A0A914B7N9_PATMI</name>
<keyword evidence="8" id="KW-1185">Reference proteome</keyword>
<dbReference type="Proteomes" id="UP000887568">
    <property type="component" value="Unplaced"/>
</dbReference>
<protein>
    <recommendedName>
        <fullName evidence="5">Secretory carrier-associated membrane protein</fullName>
        <shortName evidence="5">Secretory carrier membrane protein</shortName>
    </recommendedName>
</protein>
<evidence type="ECO:0000313" key="7">
    <source>
        <dbReference type="EnsemblMetazoa" id="XP_038072196.1"/>
    </source>
</evidence>
<comment type="similarity">
    <text evidence="5">Belongs to the SCAMP family.</text>
</comment>
<feature type="transmembrane region" description="Helical" evidence="5">
    <location>
        <begin position="222"/>
        <end position="244"/>
    </location>
</feature>
<dbReference type="GO" id="GO:0032588">
    <property type="term" value="C:trans-Golgi network membrane"/>
    <property type="evidence" value="ECO:0007669"/>
    <property type="project" value="TreeGrafter"/>
</dbReference>
<evidence type="ECO:0000256" key="4">
    <source>
        <dbReference type="ARBA" id="ARBA00023136"/>
    </source>
</evidence>
<keyword evidence="5" id="KW-0813">Transport</keyword>
<dbReference type="OMA" id="HKNSARY"/>
<dbReference type="Pfam" id="PF04144">
    <property type="entry name" value="SCAMP"/>
    <property type="match status" value="1"/>
</dbReference>
<proteinExistence type="inferred from homology"/>
<evidence type="ECO:0000256" key="6">
    <source>
        <dbReference type="SAM" id="MobiDB-lite"/>
    </source>
</evidence>
<sequence>MTDFDSNPFADPEAANPFQDPSVQQATSNSSRGLEEFNPFEERNTQTNSKTTPVVSLPTEPAVMKPTTDQPPPPPYSVSAAQPAPPPGQEDILRRQEELERKAAELQRREQQMQATQYNTRVNNWPPLPSFCPVKPCFYQDFSVDIPLEFQRTVKMGYFIWILYTALLLLNFIISLSYLAIGVVSGAALCLGLSALFMACLPPCSFVCWYRPMYRAFRSDSSFNFFMFFFIFAAQFLCTVVQAIGVDQWGSSGWINGLEVIGAATTPGHTAVGVMMLIMGLLFSLLAVLMVFYIKKVHSLYRRTGASFEKAQQEFAHGVVTNPSVQNAARDAGKAAATGAADAAVSGAMSSVSQQNNRM</sequence>
<dbReference type="GeneID" id="119740827"/>
<dbReference type="RefSeq" id="XP_038072196.1">
    <property type="nucleotide sequence ID" value="XM_038216268.1"/>
</dbReference>
<accession>A0A914B7N9</accession>
<dbReference type="PANTHER" id="PTHR10687:SF2">
    <property type="entry name" value="SECRETORY CARRIER-ASSOCIATED MEMBRANE PROTEIN"/>
    <property type="match status" value="1"/>
</dbReference>
<reference evidence="7" key="1">
    <citation type="submission" date="2022-11" db="UniProtKB">
        <authorList>
            <consortium name="EnsemblMetazoa"/>
        </authorList>
    </citation>
    <scope>IDENTIFICATION</scope>
</reference>
<dbReference type="GO" id="GO:0015031">
    <property type="term" value="P:protein transport"/>
    <property type="evidence" value="ECO:0007669"/>
    <property type="project" value="InterPro"/>
</dbReference>
<evidence type="ECO:0000256" key="3">
    <source>
        <dbReference type="ARBA" id="ARBA00022989"/>
    </source>
</evidence>
<dbReference type="PANTHER" id="PTHR10687">
    <property type="entry name" value="SECRETORY CARRIER-ASSOCIATED MEMBRANE PROTEIN SCAMP"/>
    <property type="match status" value="1"/>
</dbReference>
<keyword evidence="4 5" id="KW-0472">Membrane</keyword>
<keyword evidence="3 5" id="KW-1133">Transmembrane helix</keyword>
<feature type="region of interest" description="Disordered" evidence="6">
    <location>
        <begin position="1"/>
        <end position="90"/>
    </location>
</feature>
<keyword evidence="2 5" id="KW-0812">Transmembrane</keyword>
<organism evidence="7 8">
    <name type="scientific">Patiria miniata</name>
    <name type="common">Bat star</name>
    <name type="synonym">Asterina miniata</name>
    <dbReference type="NCBI Taxonomy" id="46514"/>
    <lineage>
        <taxon>Eukaryota</taxon>
        <taxon>Metazoa</taxon>
        <taxon>Echinodermata</taxon>
        <taxon>Eleutherozoa</taxon>
        <taxon>Asterozoa</taxon>
        <taxon>Asteroidea</taxon>
        <taxon>Valvatacea</taxon>
        <taxon>Valvatida</taxon>
        <taxon>Asterinidae</taxon>
        <taxon>Patiria</taxon>
    </lineage>
</organism>